<evidence type="ECO:0000256" key="1">
    <source>
        <dbReference type="SAM" id="MobiDB-lite"/>
    </source>
</evidence>
<feature type="region of interest" description="Disordered" evidence="1">
    <location>
        <begin position="99"/>
        <end position="203"/>
    </location>
</feature>
<gene>
    <name evidence="2" type="ORF">Naga_102606g1</name>
</gene>
<reference evidence="2 3" key="1">
    <citation type="journal article" date="2014" name="Mol. Plant">
        <title>Chromosome Scale Genome Assembly and Transcriptome Profiling of Nannochloropsis gaditana in Nitrogen Depletion.</title>
        <authorList>
            <person name="Corteggiani Carpinelli E."/>
            <person name="Telatin A."/>
            <person name="Vitulo N."/>
            <person name="Forcato C."/>
            <person name="D'Angelo M."/>
            <person name="Schiavon R."/>
            <person name="Vezzi A."/>
            <person name="Giacometti G.M."/>
            <person name="Morosinotto T."/>
            <person name="Valle G."/>
        </authorList>
    </citation>
    <scope>NUCLEOTIDE SEQUENCE [LARGE SCALE GENOMIC DNA]</scope>
    <source>
        <strain evidence="2 3">B-31</strain>
    </source>
</reference>
<dbReference type="AlphaFoldDB" id="W7TG77"/>
<sequence>MWGVPHFPPTSPHFPPTLPFLRYLPDGALPPCPLPPFMTSLPALFPHFSPTNPLIFLPPIPPARQLRRPPPLRGGSDAEGSKRLPGRLLYSAFGGARGDVRAGHEGGGGWERGGGKHEQHSAVHRGQGEGGTEGGAEGGGEGGAAAVCPGDGGGHGHLHRPGGAGGAEGGREGGRGGGRDGGGDRFSPWPARRWQGWRKGGRA</sequence>
<comment type="caution">
    <text evidence="2">The sequence shown here is derived from an EMBL/GenBank/DDBJ whole genome shotgun (WGS) entry which is preliminary data.</text>
</comment>
<evidence type="ECO:0000313" key="3">
    <source>
        <dbReference type="Proteomes" id="UP000019335"/>
    </source>
</evidence>
<evidence type="ECO:0000313" key="2">
    <source>
        <dbReference type="EMBL" id="EWM19964.1"/>
    </source>
</evidence>
<organism evidence="2 3">
    <name type="scientific">Nannochloropsis gaditana</name>
    <dbReference type="NCBI Taxonomy" id="72520"/>
    <lineage>
        <taxon>Eukaryota</taxon>
        <taxon>Sar</taxon>
        <taxon>Stramenopiles</taxon>
        <taxon>Ochrophyta</taxon>
        <taxon>Eustigmatophyceae</taxon>
        <taxon>Eustigmatales</taxon>
        <taxon>Monodopsidaceae</taxon>
        <taxon>Nannochloropsis</taxon>
    </lineage>
</organism>
<accession>W7TG77</accession>
<feature type="compositionally biased region" description="Gly residues" evidence="1">
    <location>
        <begin position="128"/>
        <end position="143"/>
    </location>
</feature>
<dbReference type="EMBL" id="AZIL01003583">
    <property type="protein sequence ID" value="EWM19964.1"/>
    <property type="molecule type" value="Genomic_DNA"/>
</dbReference>
<name>W7TG77_9STRA</name>
<dbReference type="Proteomes" id="UP000019335">
    <property type="component" value="Unassembled WGS sequence"/>
</dbReference>
<keyword evidence="3" id="KW-1185">Reference proteome</keyword>
<protein>
    <submittedName>
        <fullName evidence="2">Uncharacterized protein</fullName>
    </submittedName>
</protein>
<proteinExistence type="predicted"/>
<feature type="compositionally biased region" description="Basic and acidic residues" evidence="1">
    <location>
        <begin position="169"/>
        <end position="183"/>
    </location>
</feature>